<reference evidence="3" key="1">
    <citation type="submission" date="2024-02" db="EMBL/GenBank/DDBJ databases">
        <title>Sediminibacterium planktonica sp. nov. and Sediminibacterium longus sp. nov., isolated from surface lake and river water.</title>
        <authorList>
            <person name="Watanabe K."/>
            <person name="Takemine S."/>
            <person name="Ishii Y."/>
            <person name="Ogata Y."/>
            <person name="Shindo C."/>
            <person name="Suda W."/>
        </authorList>
    </citation>
    <scope>NUCLEOTIDE SEQUENCE</scope>
    <source>
        <strain evidence="3">KACHI17</strain>
    </source>
</reference>
<gene>
    <name evidence="3" type="primary">porU</name>
    <name evidence="3" type="ORF">KACHI17_12830</name>
</gene>
<organism evidence="3">
    <name type="scientific">Sediminibacterium sp. KACHI17</name>
    <dbReference type="NCBI Taxonomy" id="1751071"/>
    <lineage>
        <taxon>Bacteria</taxon>
        <taxon>Pseudomonadati</taxon>
        <taxon>Bacteroidota</taxon>
        <taxon>Chitinophagia</taxon>
        <taxon>Chitinophagales</taxon>
        <taxon>Chitinophagaceae</taxon>
        <taxon>Sediminibacterium</taxon>
    </lineage>
</organism>
<dbReference type="CDD" id="cd02258">
    <property type="entry name" value="Peptidase_C25_N"/>
    <property type="match status" value="1"/>
</dbReference>
<evidence type="ECO:0000259" key="2">
    <source>
        <dbReference type="Pfam" id="PF01364"/>
    </source>
</evidence>
<protein>
    <submittedName>
        <fullName evidence="3">Type IX secretion system sortase PorU</fullName>
    </submittedName>
</protein>
<keyword evidence="1" id="KW-0732">Signal</keyword>
<dbReference type="InterPro" id="IPR029030">
    <property type="entry name" value="Caspase-like_dom_sf"/>
</dbReference>
<dbReference type="Gene3D" id="3.40.50.10390">
    <property type="entry name" value="Gingipain r, domain 1"/>
    <property type="match status" value="1"/>
</dbReference>
<evidence type="ECO:0000256" key="1">
    <source>
        <dbReference type="ARBA" id="ARBA00022729"/>
    </source>
</evidence>
<dbReference type="GO" id="GO:0006508">
    <property type="term" value="P:proteolysis"/>
    <property type="evidence" value="ECO:0007669"/>
    <property type="project" value="InterPro"/>
</dbReference>
<dbReference type="Gene3D" id="3.40.50.1460">
    <property type="match status" value="1"/>
</dbReference>
<dbReference type="RefSeq" id="WP_353550684.1">
    <property type="nucleotide sequence ID" value="NZ_AP029612.1"/>
</dbReference>
<dbReference type="Gene3D" id="2.60.40.4070">
    <property type="match status" value="1"/>
</dbReference>
<feature type="domain" description="Gingipain" evidence="2">
    <location>
        <begin position="402"/>
        <end position="771"/>
    </location>
</feature>
<dbReference type="AlphaFoldDB" id="A0AAT9GIT6"/>
<dbReference type="Pfam" id="PF01364">
    <property type="entry name" value="Peptidase_C25"/>
    <property type="match status" value="1"/>
</dbReference>
<accession>A0AAT9GIT6</accession>
<dbReference type="GO" id="GO:0008234">
    <property type="term" value="F:cysteine-type peptidase activity"/>
    <property type="evidence" value="ECO:0007669"/>
    <property type="project" value="InterPro"/>
</dbReference>
<dbReference type="EMBL" id="AP029612">
    <property type="protein sequence ID" value="BFG70402.1"/>
    <property type="molecule type" value="Genomic_DNA"/>
</dbReference>
<dbReference type="SUPFAM" id="SSF52129">
    <property type="entry name" value="Caspase-like"/>
    <property type="match status" value="1"/>
</dbReference>
<dbReference type="NCBIfam" id="NF033707">
    <property type="entry name" value="T9SS_sortase"/>
    <property type="match status" value="1"/>
</dbReference>
<evidence type="ECO:0000313" key="3">
    <source>
        <dbReference type="EMBL" id="BFG70402.1"/>
    </source>
</evidence>
<sequence>MKRSIVLFGIAFVMITVSGYSQRQYASSSVLSSGNWLKIAVKDAGVYKVDASLLSPLGAGGSGIPSSSIRFYGNGGTMLGESCNADYTDDLFENAIQVVDGGDGIFNNNDYFLFYSGGSGHWQKDSTQQSFRFIKNLYSDSAYYYISIGGVGKRIQEQNSLPFSTITVQSFNERAVVENDLVNLIGSGKEWYGEKFSSASLSKTFTVNWPNTITQQPFRVRASFASRNVGATASMQTTVNGTSSTPLVFPSVTGTFLDRYAVHAEQEQSYNTAQSSTILRFDYQSTAAGAECWLNKWEMFGRRALIKQADQVLFFRDWSSVSNGAIARFELSGATTSLKVWDITSPLVPVAMRNLSVGNFIFHQDASRLREYVAFTDAQTLTPTVIGNIGNQNLHGVTVPEYLIITHPSFLTAAQRLAAFHQQQYARSVRVVTTAQVYQEFGSGIADPAAIRDFVKMMYDKNSHTLKYLLLFGSGSYDPRNRVANNYRFIPTHQSNQSLDPISSYTSDDFFGMLNDTVDINRGNALQALDIAVGRIPARNLSEANTMVNKIIRYHDPSRFGEWRNRLLFIADDRDQNLHLNDAEGVSANAKNTFFQTQKIYLDAFPLVSSSGGARYPAVNEEIVNRMNQGALIVNYSGHGNHIRLADEAVFTTEEAGRLQNAAKLPLMVTASCDFYPFDDPSKNALGAQMLTGDSTGAIALLSTARLVLAASNRIINEYFIQQAVKPDPVSQQYLSLGEAFRKAKNLAVIQSGEILNTRKFILLGDPAMRLSFPMHRVQLTAVNGKALTTNDTLKASSRYILEGQVTDNAGNRLKDFTGTMEAIIQDKPRSIATLGNESGSFITRFDQQAAVLFKGVFSVDTGFFRIEVILPKDVSFQPGKGKISLYAYDAKRDAIGADTNLVIIGSDQLLTDKTGPAIRLYLNDLQFKNGGLTHETPLLIAQLSDSSGINTSGNGVGHDITLVIDNEFRNQRVLNDLFVADRNSWSSGTLQFQLPVQSAGPHQLRFKAWDGANNSTEAILDYVVVKQSQLKITKVMNFPNPFFDRTRFSFEHNQPNTDLKVDIYIYQSSGRLVKRISKMLNTAGTRNIEIEWDGRDESGRKIQKAVYIYNMVVQSGTQKSFHAGQLILL</sequence>
<dbReference type="InterPro" id="IPR029031">
    <property type="entry name" value="Gingipain_N_sf"/>
</dbReference>
<dbReference type="InterPro" id="IPR001769">
    <property type="entry name" value="Gingipain"/>
</dbReference>
<name>A0AAT9GIT6_9BACT</name>
<proteinExistence type="predicted"/>